<keyword evidence="7" id="KW-0675">Receptor</keyword>
<evidence type="ECO:0000313" key="7">
    <source>
        <dbReference type="EMBL" id="MPL63082.1"/>
    </source>
</evidence>
<evidence type="ECO:0000256" key="4">
    <source>
        <dbReference type="ARBA" id="ARBA00023136"/>
    </source>
</evidence>
<dbReference type="InterPro" id="IPR037066">
    <property type="entry name" value="Plug_dom_sf"/>
</dbReference>
<dbReference type="SUPFAM" id="SSF49464">
    <property type="entry name" value="Carboxypeptidase regulatory domain-like"/>
    <property type="match status" value="1"/>
</dbReference>
<protein>
    <submittedName>
        <fullName evidence="7">TonB-dependent receptor SusC</fullName>
    </submittedName>
</protein>
<dbReference type="InterPro" id="IPR023997">
    <property type="entry name" value="TonB-dep_OMP_SusC/RagA_CS"/>
</dbReference>
<dbReference type="InterPro" id="IPR023996">
    <property type="entry name" value="TonB-dep_OMP_SusC/RagA"/>
</dbReference>
<dbReference type="Gene3D" id="2.40.170.20">
    <property type="entry name" value="TonB-dependent receptor, beta-barrel domain"/>
    <property type="match status" value="1"/>
</dbReference>
<dbReference type="InterPro" id="IPR036942">
    <property type="entry name" value="Beta-barrel_TonB_sf"/>
</dbReference>
<dbReference type="Pfam" id="PF13715">
    <property type="entry name" value="CarbopepD_reg_2"/>
    <property type="match status" value="1"/>
</dbReference>
<evidence type="ECO:0000256" key="1">
    <source>
        <dbReference type="ARBA" id="ARBA00004571"/>
    </source>
</evidence>
<keyword evidence="3" id="KW-0812">Transmembrane</keyword>
<keyword evidence="2" id="KW-0813">Transport</keyword>
<dbReference type="Pfam" id="PF07715">
    <property type="entry name" value="Plug"/>
    <property type="match status" value="1"/>
</dbReference>
<dbReference type="EMBL" id="VSSQ01000020">
    <property type="protein sequence ID" value="MPL63082.1"/>
    <property type="molecule type" value="Genomic_DNA"/>
</dbReference>
<evidence type="ECO:0000259" key="6">
    <source>
        <dbReference type="Pfam" id="PF07715"/>
    </source>
</evidence>
<keyword evidence="4" id="KW-0472">Membrane</keyword>
<reference evidence="7" key="1">
    <citation type="submission" date="2019-08" db="EMBL/GenBank/DDBJ databases">
        <authorList>
            <person name="Kucharzyk K."/>
            <person name="Murdoch R.W."/>
            <person name="Higgins S."/>
            <person name="Loffler F."/>
        </authorList>
    </citation>
    <scope>NUCLEOTIDE SEQUENCE</scope>
</reference>
<dbReference type="FunFam" id="2.170.130.10:FF:000008">
    <property type="entry name" value="SusC/RagA family TonB-linked outer membrane protein"/>
    <property type="match status" value="1"/>
</dbReference>
<dbReference type="GO" id="GO:0009279">
    <property type="term" value="C:cell outer membrane"/>
    <property type="evidence" value="ECO:0007669"/>
    <property type="project" value="UniProtKB-SubCell"/>
</dbReference>
<dbReference type="InterPro" id="IPR039426">
    <property type="entry name" value="TonB-dep_rcpt-like"/>
</dbReference>
<comment type="caution">
    <text evidence="7">The sequence shown here is derived from an EMBL/GenBank/DDBJ whole genome shotgun (WGS) entry which is preliminary data.</text>
</comment>
<evidence type="ECO:0000256" key="5">
    <source>
        <dbReference type="ARBA" id="ARBA00023237"/>
    </source>
</evidence>
<dbReference type="Gene3D" id="2.170.130.10">
    <property type="entry name" value="TonB-dependent receptor, plug domain"/>
    <property type="match status" value="1"/>
</dbReference>
<dbReference type="Gene3D" id="2.60.40.1120">
    <property type="entry name" value="Carboxypeptidase-like, regulatory domain"/>
    <property type="match status" value="1"/>
</dbReference>
<dbReference type="AlphaFoldDB" id="A0A644TA95"/>
<comment type="subcellular location">
    <subcellularLocation>
        <location evidence="1">Cell outer membrane</location>
        <topology evidence="1">Multi-pass membrane protein</topology>
    </subcellularLocation>
</comment>
<dbReference type="NCBIfam" id="TIGR04056">
    <property type="entry name" value="OMP_RagA_SusC"/>
    <property type="match status" value="1"/>
</dbReference>
<feature type="domain" description="TonB-dependent receptor plug" evidence="6">
    <location>
        <begin position="135"/>
        <end position="240"/>
    </location>
</feature>
<keyword evidence="5" id="KW-0998">Cell outer membrane</keyword>
<dbReference type="SUPFAM" id="SSF56935">
    <property type="entry name" value="Porins"/>
    <property type="match status" value="1"/>
</dbReference>
<proteinExistence type="predicted"/>
<organism evidence="7">
    <name type="scientific">bioreactor metagenome</name>
    <dbReference type="NCBI Taxonomy" id="1076179"/>
    <lineage>
        <taxon>unclassified sequences</taxon>
        <taxon>metagenomes</taxon>
        <taxon>ecological metagenomes</taxon>
    </lineage>
</organism>
<gene>
    <name evidence="7" type="primary">susC_8</name>
    <name evidence="7" type="ORF">SDC9_08702</name>
</gene>
<sequence>MAVNPVKQVIHFNLNKLMITKFYKTMFLLVLLFTAGMLQAQNHAVTGTVTDKDTGQGIPGVTVIESGTFKGTITDIEGKFSLMMSGPNTILEVSFIGYQTQKIPVNNRSLINVILDVEVTHLSELVVIGYGTQKKKVVTGAIATVGADEISSTPVLRIEQAMQGRTAGVQVTNLSGQPGEAPTIRIRGTGTTGNSDPLYIVDGIAVGGIDYLNPGDIESIDVLKDAASAAIYGARAANGVVLITTKGGKAGKMNITYSGYTGFQNVARKIDMLDAEQYMMIMNEGLRNKGKPEVFDLNEIPKYNTDWQELLFVKNAPMQNHEVSITGGNEKTTYASSMSYFSQQGIIGGDKSQFDRITARLNTKSQVNKVFSFGNNLSYTHITRRGIGSNESFNGAFSSALNMDPLTPLFQEDPDILAQPPYSNNPVVRDKFGRVYGISTLVGGEVINPIALLEIQTAETRVDKIVGSIFGEAEILKGLKVNTSLGIDLAYVLNDGYRPLYYLNDAQLNIDETSVNKQIDRYFTWQWENTISYSKQIGDHNFSVLGGTTASKYNFENLYGFNAKVPLTDPDNVYLNMATDTVWVANGRASHSALASTFGRITYDFKSKYAFTGILRRDGSSKFGANNRYGIFPSLGVSWVASDEAFFPEIKNIDQVKFRASWGINGNQEIGDYQFVSLIDKTRGYIFGNGRYTGASPLSIENADIHWEESEQIDIALDLAAFNNRLIATVDYYVKTTKGLLETIPIPGHVGNSPPVANVGSVQNRGVELGVNWRHMLKGLRYNVGLNASYNKNEMTVIGNEEGMLTGANWSIAGMVTRTEVGLPIAYFYGYKTDGIFQNQTEVFQHIGVTGNVLQPNAGPGDVRFVDVNNDGVLSPDDRTMIGNPTPDWTFGFNASADYKRFDFAILLTGVYGNEIFNGSQRQDLGFTNRPATILDRWTGEGTSNTVPRFVMQDNLNLNYRVSDLYIEDGSYLRLKNIQFGYTLPEGILKRMGASVWRFYISAENLLTLTKYTGADPEIGARSSFDIGIDRGIYPQARTWRVGTSITF</sequence>
<evidence type="ECO:0000256" key="3">
    <source>
        <dbReference type="ARBA" id="ARBA00022692"/>
    </source>
</evidence>
<name>A0A644TA95_9ZZZZ</name>
<dbReference type="InterPro" id="IPR008969">
    <property type="entry name" value="CarboxyPept-like_regulatory"/>
</dbReference>
<dbReference type="NCBIfam" id="TIGR04057">
    <property type="entry name" value="SusC_RagA_signa"/>
    <property type="match status" value="1"/>
</dbReference>
<dbReference type="InterPro" id="IPR012910">
    <property type="entry name" value="Plug_dom"/>
</dbReference>
<dbReference type="PROSITE" id="PS52016">
    <property type="entry name" value="TONB_DEPENDENT_REC_3"/>
    <property type="match status" value="1"/>
</dbReference>
<evidence type="ECO:0000256" key="2">
    <source>
        <dbReference type="ARBA" id="ARBA00022448"/>
    </source>
</evidence>
<accession>A0A644TA95</accession>